<evidence type="ECO:0000313" key="1">
    <source>
        <dbReference type="EMBL" id="KLE03164.1"/>
    </source>
</evidence>
<dbReference type="EMBL" id="JAIT01000061">
    <property type="protein sequence ID" value="KLE03164.1"/>
    <property type="molecule type" value="Genomic_DNA"/>
</dbReference>
<dbReference type="AlphaFoldDB" id="A0A837J998"/>
<dbReference type="Proteomes" id="UP000035462">
    <property type="component" value="Unassembled WGS sequence"/>
</dbReference>
<evidence type="ECO:0000313" key="2">
    <source>
        <dbReference type="Proteomes" id="UP000035462"/>
    </source>
</evidence>
<dbReference type="RefSeq" id="WP_046995426.1">
    <property type="nucleotide sequence ID" value="NZ_JAIT01000061.1"/>
</dbReference>
<name>A0A837J998_9BACT</name>
<reference evidence="1 2" key="1">
    <citation type="submission" date="2014-01" db="EMBL/GenBank/DDBJ databases">
        <title>Development of a Comparative Genomic Fingerprinting Assay for High Resolution Genotyping of Arcobacter butzleri.</title>
        <authorList>
            <person name="Webb A.L."/>
            <person name="Inglis G.D."/>
            <person name="Kruczkiewicz P."/>
            <person name="Selinger L.B."/>
            <person name="Taboada E.N."/>
        </authorList>
    </citation>
    <scope>NUCLEOTIDE SEQUENCE [LARGE SCALE GENOMIC DNA]</scope>
    <source>
        <strain evidence="1 2">L352</strain>
    </source>
</reference>
<accession>A0A837J998</accession>
<protein>
    <submittedName>
        <fullName evidence="1">Uncharacterized protein</fullName>
    </submittedName>
</protein>
<proteinExistence type="predicted"/>
<organism evidence="1 2">
    <name type="scientific">Aliarcobacter butzleri L352</name>
    <dbReference type="NCBI Taxonomy" id="1447260"/>
    <lineage>
        <taxon>Bacteria</taxon>
        <taxon>Pseudomonadati</taxon>
        <taxon>Campylobacterota</taxon>
        <taxon>Epsilonproteobacteria</taxon>
        <taxon>Campylobacterales</taxon>
        <taxon>Arcobacteraceae</taxon>
        <taxon>Aliarcobacter</taxon>
    </lineage>
</organism>
<sequence length="307" mass="37110">MQIEVIVNDWEETLKESILENYNNSQMIEYKDSHATELLEKALQILRKNKQRLGKKKVFLSKEFLENPLYEKFKNIIEEIQINFENGIFDNTYPRLSNKHKENILYNDNMLNILNVEHFHLDEDSKAKEIDELLFVKYNENRVYFIDIFNHKNFLDKEIVEILYNNWNDEIEDLNVFSCENNNISEKITNKERYNISKKNVNVPYEIFDKNKNCKVLIRISVIMSNGKSQIDYFHIIHLKDKINSFIQNIDYFSNHFFKLIQDNYKINLNELNFSVIWLDSYGVCFFEKNSNIKFDILDDRFRIFNI</sequence>
<comment type="caution">
    <text evidence="1">The sequence shown here is derived from an EMBL/GenBank/DDBJ whole genome shotgun (WGS) entry which is preliminary data.</text>
</comment>
<gene>
    <name evidence="1" type="ORF">AF77_11090</name>
</gene>